<evidence type="ECO:0000256" key="1">
    <source>
        <dbReference type="SAM" id="MobiDB-lite"/>
    </source>
</evidence>
<comment type="caution">
    <text evidence="2">The sequence shown here is derived from an EMBL/GenBank/DDBJ whole genome shotgun (WGS) entry which is preliminary data.</text>
</comment>
<reference evidence="2 3" key="1">
    <citation type="submission" date="2019-06" db="EMBL/GenBank/DDBJ databases">
        <title>Genomic Encyclopedia of Type Strains, Phase IV (KMG-V): Genome sequencing to study the core and pangenomes of soil and plant-associated prokaryotes.</title>
        <authorList>
            <person name="Whitman W."/>
        </authorList>
    </citation>
    <scope>NUCLEOTIDE SEQUENCE [LARGE SCALE GENOMIC DNA]</scope>
    <source>
        <strain evidence="2 3">BR 11650</strain>
    </source>
</reference>
<dbReference type="AlphaFoldDB" id="A0A560C0L5"/>
<proteinExistence type="predicted"/>
<dbReference type="Proteomes" id="UP000318529">
    <property type="component" value="Unassembled WGS sequence"/>
</dbReference>
<sequence>MALSAFQETNDSAADTPTQGAIRTNSRVAPTRTERTGESTSQSLGAAYLNAPRPERMMPGEGAKVTMFDALLPAGVRQALGQHINRNRIG</sequence>
<gene>
    <name evidence="2" type="ORF">FBZ83_113120</name>
</gene>
<name>A0A560C0L5_AZOBR</name>
<dbReference type="EMBL" id="VITH01000013">
    <property type="protein sequence ID" value="TWA78407.1"/>
    <property type="molecule type" value="Genomic_DNA"/>
</dbReference>
<protein>
    <submittedName>
        <fullName evidence="2">Uncharacterized protein</fullName>
    </submittedName>
</protein>
<evidence type="ECO:0000313" key="2">
    <source>
        <dbReference type="EMBL" id="TWA78407.1"/>
    </source>
</evidence>
<organism evidence="2 3">
    <name type="scientific">Azospirillum brasilense</name>
    <dbReference type="NCBI Taxonomy" id="192"/>
    <lineage>
        <taxon>Bacteria</taxon>
        <taxon>Pseudomonadati</taxon>
        <taxon>Pseudomonadota</taxon>
        <taxon>Alphaproteobacteria</taxon>
        <taxon>Rhodospirillales</taxon>
        <taxon>Azospirillaceae</taxon>
        <taxon>Azospirillum</taxon>
    </lineage>
</organism>
<accession>A0A560C0L5</accession>
<evidence type="ECO:0000313" key="3">
    <source>
        <dbReference type="Proteomes" id="UP000318529"/>
    </source>
</evidence>
<feature type="compositionally biased region" description="Polar residues" evidence="1">
    <location>
        <begin position="1"/>
        <end position="28"/>
    </location>
</feature>
<feature type="region of interest" description="Disordered" evidence="1">
    <location>
        <begin position="1"/>
        <end position="60"/>
    </location>
</feature>